<feature type="compositionally biased region" description="Polar residues" evidence="1">
    <location>
        <begin position="17"/>
        <end position="28"/>
    </location>
</feature>
<evidence type="ECO:0000256" key="1">
    <source>
        <dbReference type="SAM" id="MobiDB-lite"/>
    </source>
</evidence>
<accession>A0A2H6KBK2</accession>
<dbReference type="AlphaFoldDB" id="A0A2H6KBK2"/>
<evidence type="ECO:0000313" key="3">
    <source>
        <dbReference type="Proteomes" id="UP000236319"/>
    </source>
</evidence>
<keyword evidence="3" id="KW-1185">Reference proteome</keyword>
<reference evidence="2 3" key="1">
    <citation type="journal article" date="2017" name="BMC Genomics">
        <title>Whole-genome assembly of Babesia ovata and comparative genomics between closely related pathogens.</title>
        <authorList>
            <person name="Yamagishi J."/>
            <person name="Asada M."/>
            <person name="Hakimi H."/>
            <person name="Tanaka T.Q."/>
            <person name="Sugimoto C."/>
            <person name="Kawazu S."/>
        </authorList>
    </citation>
    <scope>NUCLEOTIDE SEQUENCE [LARGE SCALE GENOMIC DNA]</scope>
    <source>
        <strain evidence="2 3">Miyake</strain>
    </source>
</reference>
<gene>
    <name evidence="2" type="ORF">BOVATA_018580</name>
</gene>
<dbReference type="EMBL" id="BDSA01000002">
    <property type="protein sequence ID" value="GBE60365.1"/>
    <property type="molecule type" value="Genomic_DNA"/>
</dbReference>
<sequence length="421" mass="46365">MSLLPLPASALALSQHPANSNFRTSSHNRGMRDSYPESTFRPPVLGGVQSRYAALAAIPSPQAEQTHIGKSDAPKVKIGAGGDESGRKYFHDLLSRSIEDLPAHEYSSYAQKCERVHGLVLKAFERVICQYVELVLGRASGGVSPSEPSNASNVVEPTNNNGRVFDNAVVGVIKCYISMTKDGMPGKPGWFTASAPMPLTAEDQAARLNQAIQLMLAIESRIYDIFREYIAAYKMRFISKMFSVGNDAMLRLTDQRFIKGLQRDFVAAVNELVPQCFKVQSDDDKIIAVMLRYAARTDASLADAVKELLVPKPNPSLVAKVKQRINNWNTLKDVEEFSALLSRLNTSARASLKRHLDDSAKQSKITQALASQQQQIELYQKQLSANSQGQSPLSCGFSYRMPNTNLNIMGSMQRYVSVASL</sequence>
<evidence type="ECO:0000313" key="2">
    <source>
        <dbReference type="EMBL" id="GBE60365.1"/>
    </source>
</evidence>
<proteinExistence type="predicted"/>
<dbReference type="Proteomes" id="UP000236319">
    <property type="component" value="Unassembled WGS sequence"/>
</dbReference>
<organism evidence="2 3">
    <name type="scientific">Babesia ovata</name>
    <dbReference type="NCBI Taxonomy" id="189622"/>
    <lineage>
        <taxon>Eukaryota</taxon>
        <taxon>Sar</taxon>
        <taxon>Alveolata</taxon>
        <taxon>Apicomplexa</taxon>
        <taxon>Aconoidasida</taxon>
        <taxon>Piroplasmida</taxon>
        <taxon>Babesiidae</taxon>
        <taxon>Babesia</taxon>
    </lineage>
</organism>
<name>A0A2H6KBK2_9APIC</name>
<feature type="region of interest" description="Disordered" evidence="1">
    <location>
        <begin position="17"/>
        <end position="42"/>
    </location>
</feature>
<dbReference type="OrthoDB" id="1597724at2759"/>
<dbReference type="GeneID" id="39874135"/>
<dbReference type="VEuPathDB" id="PiroplasmaDB:BOVATA_018580"/>
<dbReference type="RefSeq" id="XP_028866608.1">
    <property type="nucleotide sequence ID" value="XM_029010775.1"/>
</dbReference>
<comment type="caution">
    <text evidence="2">The sequence shown here is derived from an EMBL/GenBank/DDBJ whole genome shotgun (WGS) entry which is preliminary data.</text>
</comment>
<protein>
    <submittedName>
        <fullName evidence="2">Signal peptide containing protein, putative</fullName>
    </submittedName>
</protein>